<dbReference type="Pfam" id="PF01022">
    <property type="entry name" value="HTH_5"/>
    <property type="match status" value="1"/>
</dbReference>
<name>A0ABR7LVX5_9ACTN</name>
<reference evidence="5 6" key="1">
    <citation type="submission" date="2020-06" db="EMBL/GenBank/DDBJ databases">
        <title>Actinomadura xiongansis sp. nov., isolated from soil of Baiyangdian.</title>
        <authorList>
            <person name="Zhang X."/>
        </authorList>
    </citation>
    <scope>NUCLEOTIDE SEQUENCE [LARGE SCALE GENOMIC DNA]</scope>
    <source>
        <strain evidence="5 6">HBUM206468</strain>
    </source>
</reference>
<dbReference type="SMART" id="SM00418">
    <property type="entry name" value="HTH_ARSR"/>
    <property type="match status" value="1"/>
</dbReference>
<dbReference type="EMBL" id="JABVEC010000022">
    <property type="protein sequence ID" value="MBC6468977.1"/>
    <property type="molecule type" value="Genomic_DNA"/>
</dbReference>
<dbReference type="PRINTS" id="PR00778">
    <property type="entry name" value="HTHARSR"/>
</dbReference>
<dbReference type="InterPro" id="IPR001845">
    <property type="entry name" value="HTH_ArsR_DNA-bd_dom"/>
</dbReference>
<keyword evidence="2" id="KW-0238">DNA-binding</keyword>
<comment type="caution">
    <text evidence="5">The sequence shown here is derived from an EMBL/GenBank/DDBJ whole genome shotgun (WGS) entry which is preliminary data.</text>
</comment>
<dbReference type="CDD" id="cd00090">
    <property type="entry name" value="HTH_ARSR"/>
    <property type="match status" value="1"/>
</dbReference>
<feature type="domain" description="HTH arsR-type" evidence="4">
    <location>
        <begin position="3"/>
        <end position="97"/>
    </location>
</feature>
<evidence type="ECO:0000256" key="3">
    <source>
        <dbReference type="ARBA" id="ARBA00023163"/>
    </source>
</evidence>
<dbReference type="PANTHER" id="PTHR33154:SF18">
    <property type="entry name" value="ARSENICAL RESISTANCE OPERON REPRESSOR"/>
    <property type="match status" value="1"/>
</dbReference>
<dbReference type="InterPro" id="IPR011991">
    <property type="entry name" value="ArsR-like_HTH"/>
</dbReference>
<dbReference type="InterPro" id="IPR051081">
    <property type="entry name" value="HTH_MetalResp_TranReg"/>
</dbReference>
<dbReference type="SUPFAM" id="SSF46785">
    <property type="entry name" value="Winged helix' DNA-binding domain"/>
    <property type="match status" value="1"/>
</dbReference>
<evidence type="ECO:0000259" key="4">
    <source>
        <dbReference type="PROSITE" id="PS50987"/>
    </source>
</evidence>
<proteinExistence type="predicted"/>
<gene>
    <name evidence="5" type="ORF">HKK74_26290</name>
</gene>
<keyword evidence="3" id="KW-0804">Transcription</keyword>
<evidence type="ECO:0000256" key="2">
    <source>
        <dbReference type="ARBA" id="ARBA00023125"/>
    </source>
</evidence>
<evidence type="ECO:0000313" key="5">
    <source>
        <dbReference type="EMBL" id="MBC6468977.1"/>
    </source>
</evidence>
<dbReference type="Proteomes" id="UP000805614">
    <property type="component" value="Unassembled WGS sequence"/>
</dbReference>
<dbReference type="InterPro" id="IPR036390">
    <property type="entry name" value="WH_DNA-bd_sf"/>
</dbReference>
<dbReference type="NCBIfam" id="NF033788">
    <property type="entry name" value="HTH_metalloreg"/>
    <property type="match status" value="1"/>
</dbReference>
<accession>A0ABR7LVX5</accession>
<dbReference type="PANTHER" id="PTHR33154">
    <property type="entry name" value="TRANSCRIPTIONAL REGULATOR, ARSR FAMILY"/>
    <property type="match status" value="1"/>
</dbReference>
<dbReference type="InterPro" id="IPR036388">
    <property type="entry name" value="WH-like_DNA-bd_sf"/>
</dbReference>
<protein>
    <submittedName>
        <fullName evidence="5">Helix-turn-helix transcriptional regulator</fullName>
    </submittedName>
</protein>
<dbReference type="Gene3D" id="1.10.10.10">
    <property type="entry name" value="Winged helix-like DNA-binding domain superfamily/Winged helix DNA-binding domain"/>
    <property type="match status" value="1"/>
</dbReference>
<evidence type="ECO:0000313" key="6">
    <source>
        <dbReference type="Proteomes" id="UP000805614"/>
    </source>
</evidence>
<keyword evidence="6" id="KW-1185">Reference proteome</keyword>
<evidence type="ECO:0000256" key="1">
    <source>
        <dbReference type="ARBA" id="ARBA00023015"/>
    </source>
</evidence>
<sequence length="107" mass="11713">MMTSAETDALDLETLKLLADPLRAQIVALLARESLCVCHIVEETGAQQTNISNHLRALRRAGLVDTEPSGRYVYYRLRPHAIEALAAQLGELASTAARSSDQKRPCP</sequence>
<organism evidence="5 6">
    <name type="scientific">Actinomadura alba</name>
    <dbReference type="NCBI Taxonomy" id="406431"/>
    <lineage>
        <taxon>Bacteria</taxon>
        <taxon>Bacillati</taxon>
        <taxon>Actinomycetota</taxon>
        <taxon>Actinomycetes</taxon>
        <taxon>Streptosporangiales</taxon>
        <taxon>Thermomonosporaceae</taxon>
        <taxon>Actinomadura</taxon>
    </lineage>
</organism>
<dbReference type="PROSITE" id="PS50987">
    <property type="entry name" value="HTH_ARSR_2"/>
    <property type="match status" value="1"/>
</dbReference>
<keyword evidence="1" id="KW-0805">Transcription regulation</keyword>